<dbReference type="EMBL" id="LSSL01006299">
    <property type="protein sequence ID" value="OLY78499.1"/>
    <property type="molecule type" value="Genomic_DNA"/>
</dbReference>
<dbReference type="Proteomes" id="UP000187455">
    <property type="component" value="Unassembled WGS sequence"/>
</dbReference>
<gene>
    <name evidence="1" type="ORF">AYI68_g7452</name>
</gene>
<sequence>MGMFMCNHDLVDSGAYPYGFSLGVKTGEVEEEGIVMPRPIGQLGARTSDGRSLSYLLGNSLISGPKPRFCQYREQWMKCG</sequence>
<proteinExistence type="predicted"/>
<protein>
    <submittedName>
        <fullName evidence="1">Uncharacterized protein</fullName>
    </submittedName>
</protein>
<comment type="caution">
    <text evidence="1">The sequence shown here is derived from an EMBL/GenBank/DDBJ whole genome shotgun (WGS) entry which is preliminary data.</text>
</comment>
<dbReference type="AlphaFoldDB" id="A0A1R0GNQ3"/>
<name>A0A1R0GNQ3_9FUNG</name>
<organism evidence="1 2">
    <name type="scientific">Smittium mucronatum</name>
    <dbReference type="NCBI Taxonomy" id="133383"/>
    <lineage>
        <taxon>Eukaryota</taxon>
        <taxon>Fungi</taxon>
        <taxon>Fungi incertae sedis</taxon>
        <taxon>Zoopagomycota</taxon>
        <taxon>Kickxellomycotina</taxon>
        <taxon>Harpellomycetes</taxon>
        <taxon>Harpellales</taxon>
        <taxon>Legeriomycetaceae</taxon>
        <taxon>Smittium</taxon>
    </lineage>
</organism>
<reference evidence="1 2" key="1">
    <citation type="journal article" date="2016" name="Mol. Biol. Evol.">
        <title>Genome-Wide Survey of Gut Fungi (Harpellales) Reveals the First Horizontally Transferred Ubiquitin Gene from a Mosquito Host.</title>
        <authorList>
            <person name="Wang Y."/>
            <person name="White M.M."/>
            <person name="Kvist S."/>
            <person name="Moncalvo J.M."/>
        </authorList>
    </citation>
    <scope>NUCLEOTIDE SEQUENCE [LARGE SCALE GENOMIC DNA]</scope>
    <source>
        <strain evidence="1 2">ALG-7-W6</strain>
    </source>
</reference>
<evidence type="ECO:0000313" key="2">
    <source>
        <dbReference type="Proteomes" id="UP000187455"/>
    </source>
</evidence>
<evidence type="ECO:0000313" key="1">
    <source>
        <dbReference type="EMBL" id="OLY78499.1"/>
    </source>
</evidence>
<keyword evidence="2" id="KW-1185">Reference proteome</keyword>
<accession>A0A1R0GNQ3</accession>